<keyword evidence="5 7" id="KW-0472">Membrane</keyword>
<dbReference type="EMBL" id="CAXAMM010041051">
    <property type="protein sequence ID" value="CAK9097041.1"/>
    <property type="molecule type" value="Genomic_DNA"/>
</dbReference>
<evidence type="ECO:0000313" key="8">
    <source>
        <dbReference type="EMBL" id="CAK9097041.1"/>
    </source>
</evidence>
<evidence type="ECO:0000256" key="1">
    <source>
        <dbReference type="ARBA" id="ARBA00004141"/>
    </source>
</evidence>
<feature type="transmembrane region" description="Helical" evidence="7">
    <location>
        <begin position="399"/>
        <end position="422"/>
    </location>
</feature>
<dbReference type="PANTHER" id="PTHR11654">
    <property type="entry name" value="OLIGOPEPTIDE TRANSPORTER-RELATED"/>
    <property type="match status" value="1"/>
</dbReference>
<accession>A0ABP0RCP4</accession>
<keyword evidence="4 7" id="KW-1133">Transmembrane helix</keyword>
<comment type="caution">
    <text evidence="8">The sequence shown here is derived from an EMBL/GenBank/DDBJ whole genome shotgun (WGS) entry which is preliminary data.</text>
</comment>
<keyword evidence="3 7" id="KW-0812">Transmembrane</keyword>
<keyword evidence="9" id="KW-1185">Reference proteome</keyword>
<dbReference type="Gene3D" id="1.20.1250.20">
    <property type="entry name" value="MFS general substrate transporter like domains"/>
    <property type="match status" value="1"/>
</dbReference>
<evidence type="ECO:0000256" key="4">
    <source>
        <dbReference type="ARBA" id="ARBA00022989"/>
    </source>
</evidence>
<feature type="transmembrane region" description="Helical" evidence="7">
    <location>
        <begin position="738"/>
        <end position="758"/>
    </location>
</feature>
<feature type="coiled-coil region" evidence="6">
    <location>
        <begin position="69"/>
        <end position="103"/>
    </location>
</feature>
<reference evidence="8 9" key="1">
    <citation type="submission" date="2024-02" db="EMBL/GenBank/DDBJ databases">
        <authorList>
            <person name="Chen Y."/>
            <person name="Shah S."/>
            <person name="Dougan E. K."/>
            <person name="Thang M."/>
            <person name="Chan C."/>
        </authorList>
    </citation>
    <scope>NUCLEOTIDE SEQUENCE [LARGE SCALE GENOMIC DNA]</scope>
</reference>
<feature type="transmembrane region" description="Helical" evidence="7">
    <location>
        <begin position="619"/>
        <end position="636"/>
    </location>
</feature>
<organism evidence="8 9">
    <name type="scientific">Durusdinium trenchii</name>
    <dbReference type="NCBI Taxonomy" id="1381693"/>
    <lineage>
        <taxon>Eukaryota</taxon>
        <taxon>Sar</taxon>
        <taxon>Alveolata</taxon>
        <taxon>Dinophyceae</taxon>
        <taxon>Suessiales</taxon>
        <taxon>Symbiodiniaceae</taxon>
        <taxon>Durusdinium</taxon>
    </lineage>
</organism>
<feature type="transmembrane region" description="Helical" evidence="7">
    <location>
        <begin position="536"/>
        <end position="558"/>
    </location>
</feature>
<evidence type="ECO:0000256" key="5">
    <source>
        <dbReference type="ARBA" id="ARBA00023136"/>
    </source>
</evidence>
<feature type="transmembrane region" description="Helical" evidence="7">
    <location>
        <begin position="455"/>
        <end position="478"/>
    </location>
</feature>
<sequence length="764" mass="84374">MSQNGALPRRRQRRHNLGMVTLWLLGSGGVFALWPRGRDLARAALRTRMADAPRETIERQDELPSSERVRQLRSRIASLRAQMVKQRREIDALTKELITEELRCASQASEEGEEKQILNRLFRSLGVLVHTAWKNGDPVSFVYNQTGTAIRVAGETAASGELIRDVLPNAPTLLSYAPGLYAHASRLDRHLPQILSDYGSVSPKKHQLEFFLEKTGYSLAQANALTTAMNTLCMAWAVFAGWVADVQLGDLQHWRLVGNYGCGTFADELSALLVRLAGLGAHGNGRYQIQHLKLWRRISEQGESFGREMKAIQLFIYQFPHERTTDQYDVSDPEQVAAQEQFFQWQLVESGFFGACRVAKVENRPLNRFYMAINVGSAFAYSFLTTLGTNGGPGIPKEYGYFAAYLIASICMLCAVVSFFSVRGRYRTSPLQRTSAMADVCKRIAVELRQCKREAILATLGASLAVLAIAFSVASALLQNEVTHGHVFIFSVVSFALASSGALLIILSCENPEWVSNDTLAGVSLSADDTRNFLKLVPVIITAQLAFGALYNCMQYSFQQQACQMDVRIPGSGDAQFAGSFFMIGDCLGIAIATPIAVGWFNPLLESRLGRYFSHEGKFLFGMFVGGLSVILAAYLELMRRAVPVSDRISNCAPEGVHMSDLSAVWMFLPFLLCGIGEIYTNPVIMHLAYSSSSAATRTLAVVATLLVQALGTAIFGVQVTALSQFMPNDLNNGHIEYGYYMSLGIALFFYVAFVRAMRIFRPV</sequence>
<feature type="transmembrane region" description="Helical" evidence="7">
    <location>
        <begin position="17"/>
        <end position="34"/>
    </location>
</feature>
<proteinExistence type="inferred from homology"/>
<name>A0ABP0RCP4_9DINO</name>
<evidence type="ECO:0000256" key="3">
    <source>
        <dbReference type="ARBA" id="ARBA00022692"/>
    </source>
</evidence>
<evidence type="ECO:0000256" key="2">
    <source>
        <dbReference type="ARBA" id="ARBA00005982"/>
    </source>
</evidence>
<evidence type="ECO:0000256" key="7">
    <source>
        <dbReference type="SAM" id="Phobius"/>
    </source>
</evidence>
<comment type="subcellular location">
    <subcellularLocation>
        <location evidence="1">Membrane</location>
        <topology evidence="1">Multi-pass membrane protein</topology>
    </subcellularLocation>
</comment>
<gene>
    <name evidence="8" type="ORF">SCF082_LOCUS45541</name>
</gene>
<keyword evidence="6" id="KW-0175">Coiled coil</keyword>
<dbReference type="SUPFAM" id="SSF103473">
    <property type="entry name" value="MFS general substrate transporter"/>
    <property type="match status" value="1"/>
</dbReference>
<feature type="transmembrane region" description="Helical" evidence="7">
    <location>
        <begin position="578"/>
        <end position="598"/>
    </location>
</feature>
<dbReference type="Proteomes" id="UP001642464">
    <property type="component" value="Unassembled WGS sequence"/>
</dbReference>
<feature type="transmembrane region" description="Helical" evidence="7">
    <location>
        <begin position="700"/>
        <end position="718"/>
    </location>
</feature>
<dbReference type="InterPro" id="IPR036259">
    <property type="entry name" value="MFS_trans_sf"/>
</dbReference>
<protein>
    <submittedName>
        <fullName evidence="8">Protein NRT1/ PTR FAMILY 8.1 (AtNPF8.1) (Peptide transporter PTR1)</fullName>
    </submittedName>
</protein>
<dbReference type="InterPro" id="IPR000109">
    <property type="entry name" value="POT_fam"/>
</dbReference>
<comment type="similarity">
    <text evidence="2">Belongs to the major facilitator superfamily. Proton-dependent oligopeptide transporter (POT/PTR) (TC 2.A.17) family.</text>
</comment>
<feature type="transmembrane region" description="Helical" evidence="7">
    <location>
        <begin position="369"/>
        <end position="387"/>
    </location>
</feature>
<feature type="transmembrane region" description="Helical" evidence="7">
    <location>
        <begin position="664"/>
        <end position="688"/>
    </location>
</feature>
<evidence type="ECO:0000313" key="9">
    <source>
        <dbReference type="Proteomes" id="UP001642464"/>
    </source>
</evidence>
<evidence type="ECO:0000256" key="6">
    <source>
        <dbReference type="SAM" id="Coils"/>
    </source>
</evidence>
<feature type="transmembrane region" description="Helical" evidence="7">
    <location>
        <begin position="484"/>
        <end position="507"/>
    </location>
</feature>
<dbReference type="Pfam" id="PF00854">
    <property type="entry name" value="PTR2"/>
    <property type="match status" value="1"/>
</dbReference>